<dbReference type="InterPro" id="IPR036249">
    <property type="entry name" value="Thioredoxin-like_sf"/>
</dbReference>
<dbReference type="GO" id="GO:0005615">
    <property type="term" value="C:extracellular space"/>
    <property type="evidence" value="ECO:0007669"/>
    <property type="project" value="TreeGrafter"/>
</dbReference>
<keyword evidence="5 8" id="KW-0560">Oxidoreductase</keyword>
<sequence length="540" mass="62124">MQLFSFLLHLLLLAVAALTIVQGREADDRSRFLYADDPAATDIIEYQLHNAPSRDYSGDERREASKNQPGSEYDEEQHIKPYFLTEQNGPRVVQFYSPWCGHCQSFKSKYIALYREVNRRLVDEQTEVHFYAVSCSVHHWVCLQHNIKGFPTIFAFKENSVDPHQLTEFTAENIAVTLGVGLKSSLRDAIENDIGSDAEGGEESEEDFRPIDILGATIDGMSRTRESVYRDAALSFTYALKMEIFVNRDGNGVLDTNQRDAFAEWIDLLYWTLPPTWILHTLINDIRVNLDAVLMSENNMQLMVEKHDDVVNGMRTTWSAQCSKGVEGAGYLCGLWSLFHIISIGVIERHRAVLGARDQILTKNVALTLRNYIEHFISCEECRHYFVDMFDSCGFNHCRRLEQSQKLPPPESWQEFPLWLWEVHNHINVKLIEAKLKSSNIVASNNELNTALWPSMEQCPQCKSGDKWDTRAVIAHLKKEYWPKGVQNFRFIVLKKKDGPEHSSSNRSNLTENLIFFAGSAIFVMWCSKKQKRHNKQHIV</sequence>
<dbReference type="Pfam" id="PF04777">
    <property type="entry name" value="Evr1_Alr"/>
    <property type="match status" value="1"/>
</dbReference>
<keyword evidence="3 10" id="KW-0732">Signal</keyword>
<feature type="domain" description="Thioredoxin" evidence="12">
    <location>
        <begin position="62"/>
        <end position="195"/>
    </location>
</feature>
<dbReference type="AlphaFoldDB" id="A0A7S2PW56"/>
<dbReference type="EC" id="1.8.3.2" evidence="8"/>
<dbReference type="GO" id="GO:0003756">
    <property type="term" value="F:protein disulfide isomerase activity"/>
    <property type="evidence" value="ECO:0007669"/>
    <property type="project" value="TreeGrafter"/>
</dbReference>
<evidence type="ECO:0000256" key="3">
    <source>
        <dbReference type="ARBA" id="ARBA00022729"/>
    </source>
</evidence>
<evidence type="ECO:0000259" key="12">
    <source>
        <dbReference type="PROSITE" id="PS51352"/>
    </source>
</evidence>
<evidence type="ECO:0000256" key="7">
    <source>
        <dbReference type="ARBA" id="ARBA00023180"/>
    </source>
</evidence>
<dbReference type="PANTHER" id="PTHR22897:SF8">
    <property type="entry name" value="SULFHYDRYL OXIDASE"/>
    <property type="match status" value="1"/>
</dbReference>
<dbReference type="Gene3D" id="3.40.30.10">
    <property type="entry name" value="Glutaredoxin"/>
    <property type="match status" value="1"/>
</dbReference>
<dbReference type="PANTHER" id="PTHR22897">
    <property type="entry name" value="QUIESCIN Q6-RELATED SULFHYDRYL OXIDASE"/>
    <property type="match status" value="1"/>
</dbReference>
<dbReference type="GO" id="GO:0000139">
    <property type="term" value="C:Golgi membrane"/>
    <property type="evidence" value="ECO:0007669"/>
    <property type="project" value="TreeGrafter"/>
</dbReference>
<organism evidence="13">
    <name type="scientific">Skeletonema marinoi</name>
    <dbReference type="NCBI Taxonomy" id="267567"/>
    <lineage>
        <taxon>Eukaryota</taxon>
        <taxon>Sar</taxon>
        <taxon>Stramenopiles</taxon>
        <taxon>Ochrophyta</taxon>
        <taxon>Bacillariophyta</taxon>
        <taxon>Coscinodiscophyceae</taxon>
        <taxon>Thalassiosirophycidae</taxon>
        <taxon>Thalassiosirales</taxon>
        <taxon>Skeletonemataceae</taxon>
        <taxon>Skeletonema</taxon>
        <taxon>Skeletonema marinoi-dohrnii complex</taxon>
    </lineage>
</organism>
<dbReference type="SUPFAM" id="SSF52833">
    <property type="entry name" value="Thioredoxin-like"/>
    <property type="match status" value="1"/>
</dbReference>
<feature type="compositionally biased region" description="Basic and acidic residues" evidence="9">
    <location>
        <begin position="56"/>
        <end position="65"/>
    </location>
</feature>
<dbReference type="Pfam" id="PF00085">
    <property type="entry name" value="Thioredoxin"/>
    <property type="match status" value="1"/>
</dbReference>
<keyword evidence="2 8" id="KW-0285">Flavoprotein</keyword>
<dbReference type="PROSITE" id="PS51352">
    <property type="entry name" value="THIOREDOXIN_2"/>
    <property type="match status" value="1"/>
</dbReference>
<keyword evidence="4 8" id="KW-0274">FAD</keyword>
<dbReference type="PROSITE" id="PS51324">
    <property type="entry name" value="ERV_ALR"/>
    <property type="match status" value="1"/>
</dbReference>
<evidence type="ECO:0000256" key="1">
    <source>
        <dbReference type="ARBA" id="ARBA00001974"/>
    </source>
</evidence>
<feature type="chain" id="PRO_5031331073" description="Sulfhydryl oxidase" evidence="10">
    <location>
        <begin position="24"/>
        <end position="540"/>
    </location>
</feature>
<comment type="catalytic activity">
    <reaction evidence="8">
        <text>2 R'C(R)SH + O2 = R'C(R)S-S(R)CR' + H2O2</text>
        <dbReference type="Rhea" id="RHEA:17357"/>
        <dbReference type="ChEBI" id="CHEBI:15379"/>
        <dbReference type="ChEBI" id="CHEBI:16240"/>
        <dbReference type="ChEBI" id="CHEBI:16520"/>
        <dbReference type="ChEBI" id="CHEBI:17412"/>
        <dbReference type="EC" id="1.8.3.2"/>
    </reaction>
</comment>
<evidence type="ECO:0000256" key="6">
    <source>
        <dbReference type="ARBA" id="ARBA00023157"/>
    </source>
</evidence>
<name>A0A7S2PW56_9STRA</name>
<evidence type="ECO:0000256" key="2">
    <source>
        <dbReference type="ARBA" id="ARBA00022630"/>
    </source>
</evidence>
<evidence type="ECO:0000256" key="10">
    <source>
        <dbReference type="SAM" id="SignalP"/>
    </source>
</evidence>
<dbReference type="GO" id="GO:0016971">
    <property type="term" value="F:flavin-dependent sulfhydryl oxidase activity"/>
    <property type="evidence" value="ECO:0007669"/>
    <property type="project" value="InterPro"/>
</dbReference>
<dbReference type="InterPro" id="IPR036774">
    <property type="entry name" value="ERV/ALR_sulphydryl_oxid_sf"/>
</dbReference>
<protein>
    <recommendedName>
        <fullName evidence="8">Sulfhydryl oxidase</fullName>
        <ecNumber evidence="8">1.8.3.2</ecNumber>
    </recommendedName>
</protein>
<keyword evidence="7" id="KW-0325">Glycoprotein</keyword>
<evidence type="ECO:0000256" key="8">
    <source>
        <dbReference type="RuleBase" id="RU371123"/>
    </source>
</evidence>
<evidence type="ECO:0000256" key="9">
    <source>
        <dbReference type="SAM" id="MobiDB-lite"/>
    </source>
</evidence>
<evidence type="ECO:0000313" key="13">
    <source>
        <dbReference type="EMBL" id="CAD9620891.1"/>
    </source>
</evidence>
<comment type="cofactor">
    <cofactor evidence="1 8">
        <name>FAD</name>
        <dbReference type="ChEBI" id="CHEBI:57692"/>
    </cofactor>
</comment>
<dbReference type="PROSITE" id="PS00194">
    <property type="entry name" value="THIOREDOXIN_1"/>
    <property type="match status" value="1"/>
</dbReference>
<evidence type="ECO:0000259" key="11">
    <source>
        <dbReference type="PROSITE" id="PS51324"/>
    </source>
</evidence>
<dbReference type="EMBL" id="HBGZ01025232">
    <property type="protein sequence ID" value="CAD9620891.1"/>
    <property type="molecule type" value="Transcribed_RNA"/>
</dbReference>
<proteinExistence type="predicted"/>
<dbReference type="SUPFAM" id="SSF69000">
    <property type="entry name" value="FAD-dependent thiol oxidase"/>
    <property type="match status" value="1"/>
</dbReference>
<dbReference type="CDD" id="cd02961">
    <property type="entry name" value="PDI_a_family"/>
    <property type="match status" value="1"/>
</dbReference>
<dbReference type="Gene3D" id="1.20.120.310">
    <property type="entry name" value="ERV/ALR sulfhydryl oxidase domain"/>
    <property type="match status" value="1"/>
</dbReference>
<dbReference type="InterPro" id="IPR013766">
    <property type="entry name" value="Thioredoxin_domain"/>
</dbReference>
<dbReference type="GO" id="GO:0006457">
    <property type="term" value="P:protein folding"/>
    <property type="evidence" value="ECO:0007669"/>
    <property type="project" value="TreeGrafter"/>
</dbReference>
<evidence type="ECO:0000256" key="5">
    <source>
        <dbReference type="ARBA" id="ARBA00023002"/>
    </source>
</evidence>
<dbReference type="InterPro" id="IPR017905">
    <property type="entry name" value="ERV/ALR_sulphydryl_oxidase"/>
</dbReference>
<accession>A0A7S2PW56</accession>
<keyword evidence="6" id="KW-1015">Disulfide bond</keyword>
<dbReference type="InterPro" id="IPR039798">
    <property type="entry name" value="Sulfhydryl_oxidase"/>
</dbReference>
<gene>
    <name evidence="13" type="ORF">SMAR0320_LOCUS17926</name>
</gene>
<reference evidence="13" key="1">
    <citation type="submission" date="2021-01" db="EMBL/GenBank/DDBJ databases">
        <authorList>
            <person name="Corre E."/>
            <person name="Pelletier E."/>
            <person name="Niang G."/>
            <person name="Scheremetjew M."/>
            <person name="Finn R."/>
            <person name="Kale V."/>
            <person name="Holt S."/>
            <person name="Cochrane G."/>
            <person name="Meng A."/>
            <person name="Brown T."/>
            <person name="Cohen L."/>
        </authorList>
    </citation>
    <scope>NUCLEOTIDE SEQUENCE</scope>
    <source>
        <strain evidence="13">SM1012Den-03</strain>
    </source>
</reference>
<evidence type="ECO:0000256" key="4">
    <source>
        <dbReference type="ARBA" id="ARBA00022827"/>
    </source>
</evidence>
<dbReference type="InterPro" id="IPR017937">
    <property type="entry name" value="Thioredoxin_CS"/>
</dbReference>
<feature type="signal peptide" evidence="10">
    <location>
        <begin position="1"/>
        <end position="23"/>
    </location>
</feature>
<feature type="domain" description="ERV/ALR sulfhydryl oxidase" evidence="11">
    <location>
        <begin position="324"/>
        <end position="446"/>
    </location>
</feature>
<feature type="region of interest" description="Disordered" evidence="9">
    <location>
        <begin position="52"/>
        <end position="75"/>
    </location>
</feature>